<keyword evidence="5 12" id="KW-0032">Aminotransferase</keyword>
<evidence type="ECO:0000256" key="6">
    <source>
        <dbReference type="ARBA" id="ARBA00022679"/>
    </source>
</evidence>
<dbReference type="GO" id="GO:0005739">
    <property type="term" value="C:mitochondrion"/>
    <property type="evidence" value="ECO:0007669"/>
    <property type="project" value="UniProtKB-SubCell"/>
</dbReference>
<keyword evidence="7 12" id="KW-0809">Transit peptide</keyword>
<protein>
    <recommendedName>
        <fullName evidence="4 12">Aminomethyltransferase</fullName>
        <ecNumber evidence="4 12">2.1.2.10</ecNumber>
    </recommendedName>
    <alternativeName>
        <fullName evidence="9 12">Glycine cleavage system T protein</fullName>
    </alternativeName>
</protein>
<dbReference type="Gene3D" id="4.10.1250.10">
    <property type="entry name" value="Aminomethyltransferase fragment"/>
    <property type="match status" value="1"/>
</dbReference>
<dbReference type="EMBL" id="KB007870">
    <property type="protein sequence ID" value="ELR22804.1"/>
    <property type="molecule type" value="Genomic_DNA"/>
</dbReference>
<evidence type="ECO:0000313" key="16">
    <source>
        <dbReference type="Proteomes" id="UP000011083"/>
    </source>
</evidence>
<comment type="subunit">
    <text evidence="3 12">The glycine cleavage system is composed of four proteins: P, T, L and H.</text>
</comment>
<keyword evidence="6 12" id="KW-0808">Transferase</keyword>
<proteinExistence type="inferred from homology"/>
<evidence type="ECO:0000256" key="5">
    <source>
        <dbReference type="ARBA" id="ARBA00022576"/>
    </source>
</evidence>
<dbReference type="Gene3D" id="3.30.70.1400">
    <property type="entry name" value="Aminomethyltransferase beta-barrel domains"/>
    <property type="match status" value="1"/>
</dbReference>
<evidence type="ECO:0000256" key="12">
    <source>
        <dbReference type="RuleBase" id="RU003981"/>
    </source>
</evidence>
<evidence type="ECO:0000259" key="13">
    <source>
        <dbReference type="Pfam" id="PF01571"/>
    </source>
</evidence>
<keyword evidence="16" id="KW-1185">Reference proteome</keyword>
<evidence type="ECO:0000256" key="9">
    <source>
        <dbReference type="ARBA" id="ARBA00031395"/>
    </source>
</evidence>
<dbReference type="STRING" id="1257118.L8HBA2"/>
<dbReference type="OMA" id="MPVQYPA"/>
<dbReference type="KEGG" id="acan:ACA1_149940"/>
<evidence type="ECO:0000256" key="11">
    <source>
        <dbReference type="PIRSR" id="PIRSR006487-1"/>
    </source>
</evidence>
<dbReference type="InterPro" id="IPR027266">
    <property type="entry name" value="TrmE/GcvT-like"/>
</dbReference>
<name>L8HBA2_ACACF</name>
<dbReference type="FunFam" id="4.10.1250.10:FF:000002">
    <property type="entry name" value="Aminomethyltransferase"/>
    <property type="match status" value="1"/>
</dbReference>
<dbReference type="GO" id="GO:0005960">
    <property type="term" value="C:glycine cleavage complex"/>
    <property type="evidence" value="ECO:0007669"/>
    <property type="project" value="InterPro"/>
</dbReference>
<comment type="subcellular location">
    <subcellularLocation>
        <location evidence="1 12">Mitochondrion</location>
    </subcellularLocation>
</comment>
<dbReference type="SUPFAM" id="SSF101790">
    <property type="entry name" value="Aminomethyltransferase beta-barrel domain"/>
    <property type="match status" value="1"/>
</dbReference>
<dbReference type="InterPro" id="IPR006222">
    <property type="entry name" value="GCVT_N"/>
</dbReference>
<evidence type="ECO:0000256" key="3">
    <source>
        <dbReference type="ARBA" id="ARBA00011690"/>
    </source>
</evidence>
<feature type="domain" description="Aminomethyltransferase C-terminal" evidence="14">
    <location>
        <begin position="328"/>
        <end position="404"/>
    </location>
</feature>
<evidence type="ECO:0000256" key="8">
    <source>
        <dbReference type="ARBA" id="ARBA00023128"/>
    </source>
</evidence>
<dbReference type="InterPro" id="IPR029043">
    <property type="entry name" value="GcvT/YgfZ_C"/>
</dbReference>
<dbReference type="GO" id="GO:0004047">
    <property type="term" value="F:aminomethyltransferase activity"/>
    <property type="evidence" value="ECO:0007669"/>
    <property type="project" value="UniProtKB-EC"/>
</dbReference>
<keyword evidence="8 12" id="KW-0496">Mitochondrion</keyword>
<dbReference type="GO" id="GO:0008483">
    <property type="term" value="F:transaminase activity"/>
    <property type="evidence" value="ECO:0007669"/>
    <property type="project" value="UniProtKB-KW"/>
</dbReference>
<sequence length="414" mass="44796">MAMASMRRGGVRAAQNSMTTTRRAFLATDAAPLKRTALHADHVALGGRMVPFCGWDMPVQYKESIIDTHTHTRTHAGLFDVSHMGQLKLHGRDRVEFMESLVVGDIKGLATDNARLSLFTNEQGGIKDDTVITNGADWLYVVVNAGCADKDLAHIQEHLARFKASGKEVDLEILSPDYSLVALQGTGDLFRPEAAAVVGEHIAGGPESLRGLAFMSGRDTRFDSLPVRITRCGYTGEDGFEISVPTSDAVTLWRTLLQHTGKVMPVGLAARDSLRLEAGLCLYGNDITEETTPIEAGLAWTIGKRRRAEGGFPGADVILKQIKEGVTRKRVGFVLAEGIARAHATVHDEKGELLGEATSGGYGPSLKKAVGMTYLPTALAKNGTPIQVQVRKKFYPATVAAMPFHPTNYYKPTQ</sequence>
<dbReference type="VEuPathDB" id="AmoebaDB:ACA1_149940"/>
<evidence type="ECO:0000313" key="15">
    <source>
        <dbReference type="EMBL" id="ELR22804.1"/>
    </source>
</evidence>
<dbReference type="NCBIfam" id="TIGR00528">
    <property type="entry name" value="gcvT"/>
    <property type="match status" value="1"/>
</dbReference>
<dbReference type="Pfam" id="PF08669">
    <property type="entry name" value="GCV_T_C"/>
    <property type="match status" value="1"/>
</dbReference>
<evidence type="ECO:0000256" key="2">
    <source>
        <dbReference type="ARBA" id="ARBA00008609"/>
    </source>
</evidence>
<dbReference type="RefSeq" id="XP_004351581.1">
    <property type="nucleotide sequence ID" value="XM_004351529.1"/>
</dbReference>
<dbReference type="InterPro" id="IPR013977">
    <property type="entry name" value="GcvT_C"/>
</dbReference>
<dbReference type="PANTHER" id="PTHR43757:SF2">
    <property type="entry name" value="AMINOMETHYLTRANSFERASE, MITOCHONDRIAL"/>
    <property type="match status" value="1"/>
</dbReference>
<organism evidence="15 16">
    <name type="scientific">Acanthamoeba castellanii (strain ATCC 30010 / Neff)</name>
    <dbReference type="NCBI Taxonomy" id="1257118"/>
    <lineage>
        <taxon>Eukaryota</taxon>
        <taxon>Amoebozoa</taxon>
        <taxon>Discosea</taxon>
        <taxon>Longamoebia</taxon>
        <taxon>Centramoebida</taxon>
        <taxon>Acanthamoebidae</taxon>
        <taxon>Acanthamoeba</taxon>
    </lineage>
</organism>
<dbReference type="OrthoDB" id="10263536at2759"/>
<dbReference type="EC" id="2.1.2.10" evidence="4 12"/>
<dbReference type="PIRSF" id="PIRSF006487">
    <property type="entry name" value="GcvT"/>
    <property type="match status" value="1"/>
</dbReference>
<evidence type="ECO:0000259" key="14">
    <source>
        <dbReference type="Pfam" id="PF08669"/>
    </source>
</evidence>
<dbReference type="SUPFAM" id="SSF103025">
    <property type="entry name" value="Folate-binding domain"/>
    <property type="match status" value="1"/>
</dbReference>
<dbReference type="GeneID" id="14923765"/>
<evidence type="ECO:0000256" key="4">
    <source>
        <dbReference type="ARBA" id="ARBA00012616"/>
    </source>
</evidence>
<dbReference type="InterPro" id="IPR006223">
    <property type="entry name" value="GcvT"/>
</dbReference>
<dbReference type="AlphaFoldDB" id="L8HBA2"/>
<dbReference type="GO" id="GO:0006546">
    <property type="term" value="P:glycine catabolic process"/>
    <property type="evidence" value="ECO:0007669"/>
    <property type="project" value="InterPro"/>
</dbReference>
<dbReference type="NCBIfam" id="NF001567">
    <property type="entry name" value="PRK00389.1"/>
    <property type="match status" value="1"/>
</dbReference>
<accession>L8HBA2</accession>
<comment type="catalytic activity">
    <reaction evidence="10 12">
        <text>N(6)-[(R)-S(8)-aminomethyldihydrolipoyl]-L-lysyl-[protein] + (6S)-5,6,7,8-tetrahydrofolate = N(6)-[(R)-dihydrolipoyl]-L-lysyl-[protein] + (6R)-5,10-methylene-5,6,7,8-tetrahydrofolate + NH4(+)</text>
        <dbReference type="Rhea" id="RHEA:16945"/>
        <dbReference type="Rhea" id="RHEA-COMP:10475"/>
        <dbReference type="Rhea" id="RHEA-COMP:10492"/>
        <dbReference type="ChEBI" id="CHEBI:15636"/>
        <dbReference type="ChEBI" id="CHEBI:28938"/>
        <dbReference type="ChEBI" id="CHEBI:57453"/>
        <dbReference type="ChEBI" id="CHEBI:83100"/>
        <dbReference type="ChEBI" id="CHEBI:83143"/>
        <dbReference type="EC" id="2.1.2.10"/>
    </reaction>
</comment>
<dbReference type="FunFam" id="3.30.70.1400:FF:000001">
    <property type="entry name" value="Aminomethyltransferase"/>
    <property type="match status" value="1"/>
</dbReference>
<dbReference type="Proteomes" id="UP000011083">
    <property type="component" value="Unassembled WGS sequence"/>
</dbReference>
<dbReference type="Gene3D" id="2.40.30.110">
    <property type="entry name" value="Aminomethyltransferase beta-barrel domains"/>
    <property type="match status" value="1"/>
</dbReference>
<evidence type="ECO:0000256" key="10">
    <source>
        <dbReference type="ARBA" id="ARBA00047665"/>
    </source>
</evidence>
<dbReference type="Pfam" id="PF01571">
    <property type="entry name" value="GCV_T"/>
    <property type="match status" value="1"/>
</dbReference>
<gene>
    <name evidence="15" type="ORF">ACA1_149940</name>
</gene>
<comment type="similarity">
    <text evidence="2 12">Belongs to the GcvT family.</text>
</comment>
<comment type="function">
    <text evidence="12">The glycine cleavage system catalyzes the degradation of glycine.</text>
</comment>
<dbReference type="InterPro" id="IPR028896">
    <property type="entry name" value="GcvT/YgfZ/DmdA"/>
</dbReference>
<reference evidence="15 16" key="1">
    <citation type="journal article" date="2013" name="Genome Biol.">
        <title>Genome of Acanthamoeba castellanii highlights extensive lateral gene transfer and early evolution of tyrosine kinase signaling.</title>
        <authorList>
            <person name="Clarke M."/>
            <person name="Lohan A.J."/>
            <person name="Liu B."/>
            <person name="Lagkouvardos I."/>
            <person name="Roy S."/>
            <person name="Zafar N."/>
            <person name="Bertelli C."/>
            <person name="Schilde C."/>
            <person name="Kianianmomeni A."/>
            <person name="Burglin T.R."/>
            <person name="Frech C."/>
            <person name="Turcotte B."/>
            <person name="Kopec K.O."/>
            <person name="Synnott J.M."/>
            <person name="Choo C."/>
            <person name="Paponov I."/>
            <person name="Finkler A."/>
            <person name="Soon Heng Tan C."/>
            <person name="Hutchins A.P."/>
            <person name="Weinmeier T."/>
            <person name="Rattei T."/>
            <person name="Chu J.S."/>
            <person name="Gimenez G."/>
            <person name="Irimia M."/>
            <person name="Rigden D.J."/>
            <person name="Fitzpatrick D.A."/>
            <person name="Lorenzo-Morales J."/>
            <person name="Bateman A."/>
            <person name="Chiu C.H."/>
            <person name="Tang P."/>
            <person name="Hegemann P."/>
            <person name="Fromm H."/>
            <person name="Raoult D."/>
            <person name="Greub G."/>
            <person name="Miranda-Saavedra D."/>
            <person name="Chen N."/>
            <person name="Nash P."/>
            <person name="Ginger M.L."/>
            <person name="Horn M."/>
            <person name="Schaap P."/>
            <person name="Caler L."/>
            <person name="Loftus B."/>
        </authorList>
    </citation>
    <scope>NUCLEOTIDE SEQUENCE [LARGE SCALE GENOMIC DNA]</scope>
    <source>
        <strain evidence="15 16">Neff</strain>
    </source>
</reference>
<dbReference type="PANTHER" id="PTHR43757">
    <property type="entry name" value="AMINOMETHYLTRANSFERASE"/>
    <property type="match status" value="1"/>
</dbReference>
<evidence type="ECO:0000256" key="1">
    <source>
        <dbReference type="ARBA" id="ARBA00004173"/>
    </source>
</evidence>
<evidence type="ECO:0000256" key="7">
    <source>
        <dbReference type="ARBA" id="ARBA00022946"/>
    </source>
</evidence>
<feature type="binding site" evidence="11">
    <location>
        <position position="241"/>
    </location>
    <ligand>
        <name>substrate</name>
    </ligand>
</feature>
<feature type="domain" description="GCVT N-terminal" evidence="13">
    <location>
        <begin position="38"/>
        <end position="304"/>
    </location>
</feature>
<dbReference type="Gene3D" id="3.30.1360.120">
    <property type="entry name" value="Probable tRNA modification gtpase trme, domain 1"/>
    <property type="match status" value="1"/>
</dbReference>